<accession>A0A0D0F6K1</accession>
<dbReference type="EMBL" id="JPRK01000005">
    <property type="protein sequence ID" value="KIO53722.1"/>
    <property type="molecule type" value="Genomic_DNA"/>
</dbReference>
<dbReference type="Proteomes" id="UP000198302">
    <property type="component" value="Unassembled WGS sequence"/>
</dbReference>
<organism evidence="1 3">
    <name type="scientific">Flavobacterium hibernum</name>
    <dbReference type="NCBI Taxonomy" id="37752"/>
    <lineage>
        <taxon>Bacteria</taxon>
        <taxon>Pseudomonadati</taxon>
        <taxon>Bacteroidota</taxon>
        <taxon>Flavobacteriia</taxon>
        <taxon>Flavobacteriales</taxon>
        <taxon>Flavobacteriaceae</taxon>
        <taxon>Flavobacterium</taxon>
    </lineage>
</organism>
<dbReference type="OrthoDB" id="1347637at2"/>
<keyword evidence="4" id="KW-1185">Reference proteome</keyword>
<comment type="caution">
    <text evidence="1">The sequence shown here is derived from an EMBL/GenBank/DDBJ whole genome shotgun (WGS) entry which is preliminary data.</text>
</comment>
<evidence type="ECO:0000313" key="2">
    <source>
        <dbReference type="EMBL" id="OXA90671.1"/>
    </source>
</evidence>
<gene>
    <name evidence="2" type="ORF">B0A73_02760</name>
    <name evidence="1" type="ORF">IW18_05080</name>
</gene>
<dbReference type="EMBL" id="MUGX01000006">
    <property type="protein sequence ID" value="OXA90671.1"/>
    <property type="molecule type" value="Genomic_DNA"/>
</dbReference>
<protein>
    <submittedName>
        <fullName evidence="1">Uncharacterized protein</fullName>
    </submittedName>
</protein>
<evidence type="ECO:0000313" key="1">
    <source>
        <dbReference type="EMBL" id="KIO53722.1"/>
    </source>
</evidence>
<reference evidence="2 4" key="2">
    <citation type="submission" date="2016-11" db="EMBL/GenBank/DDBJ databases">
        <title>Whole genomes of Flavobacteriaceae.</title>
        <authorList>
            <person name="Stine C."/>
            <person name="Li C."/>
            <person name="Tadesse D."/>
        </authorList>
    </citation>
    <scope>NUCLEOTIDE SEQUENCE [LARGE SCALE GENOMIC DNA]</scope>
    <source>
        <strain evidence="2 4">ATCC 51468</strain>
    </source>
</reference>
<sequence length="164" mass="19470">MNNLENSVQIKIMLKTSKILLIFILLNFCSCDKLDIRELIVKNSSDKIIYSILSENDSMNDSGFYYEYQDDFNESKRGDYDAPFVFEEIMSGKMIANSDRPRYWNNYFQGLEDKKARLFIVEKDSVDKYGWKTIFAKNIYSKKYFITLEKLDSLKWQIEYKSGN</sequence>
<dbReference type="AlphaFoldDB" id="A0A0D0F6K1"/>
<dbReference type="RefSeq" id="WP_089081904.1">
    <property type="nucleotide sequence ID" value="NZ_JPRK01000005.1"/>
</dbReference>
<name>A0A0D0F6K1_9FLAO</name>
<evidence type="ECO:0000313" key="4">
    <source>
        <dbReference type="Proteomes" id="UP000198302"/>
    </source>
</evidence>
<proteinExistence type="predicted"/>
<reference evidence="1 3" key="1">
    <citation type="submission" date="2015-01" db="EMBL/GenBank/DDBJ databases">
        <title>Genome of Flavobacterium hibernum DSM 12611.</title>
        <authorList>
            <person name="Stropko S.J."/>
            <person name="Pipes S.E."/>
            <person name="Newman J.D."/>
        </authorList>
    </citation>
    <scope>NUCLEOTIDE SEQUENCE [LARGE SCALE GENOMIC DNA]</scope>
    <source>
        <strain evidence="1 3">DSM 12611</strain>
    </source>
</reference>
<evidence type="ECO:0000313" key="3">
    <source>
        <dbReference type="Proteomes" id="UP000032061"/>
    </source>
</evidence>
<dbReference type="Proteomes" id="UP000032061">
    <property type="component" value="Unassembled WGS sequence"/>
</dbReference>